<name>A0ABQ5J647_9ASTR</name>
<reference evidence="1" key="2">
    <citation type="submission" date="2022-01" db="EMBL/GenBank/DDBJ databases">
        <authorList>
            <person name="Yamashiro T."/>
            <person name="Shiraishi A."/>
            <person name="Satake H."/>
            <person name="Nakayama K."/>
        </authorList>
    </citation>
    <scope>NUCLEOTIDE SEQUENCE</scope>
</reference>
<gene>
    <name evidence="1" type="ORF">Tco_1124041</name>
</gene>
<reference evidence="1" key="1">
    <citation type="journal article" date="2022" name="Int. J. Mol. Sci.">
        <title>Draft Genome of Tanacetum Coccineum: Genomic Comparison of Closely Related Tanacetum-Family Plants.</title>
        <authorList>
            <person name="Yamashiro T."/>
            <person name="Shiraishi A."/>
            <person name="Nakayama K."/>
            <person name="Satake H."/>
        </authorList>
    </citation>
    <scope>NUCLEOTIDE SEQUENCE</scope>
</reference>
<keyword evidence="2" id="KW-1185">Reference proteome</keyword>
<comment type="caution">
    <text evidence="1">The sequence shown here is derived from an EMBL/GenBank/DDBJ whole genome shotgun (WGS) entry which is preliminary data.</text>
</comment>
<protein>
    <submittedName>
        <fullName evidence="1">Uncharacterized protein</fullName>
    </submittedName>
</protein>
<evidence type="ECO:0000313" key="2">
    <source>
        <dbReference type="Proteomes" id="UP001151760"/>
    </source>
</evidence>
<dbReference type="Proteomes" id="UP001151760">
    <property type="component" value="Unassembled WGS sequence"/>
</dbReference>
<sequence>MQKTISTQQYENFTASRSERLDKTYDRFQKLIIQLEIHCEVISQEDENLKLLRSLPSTWNNMALIMRNKSNINTMSD</sequence>
<accession>A0ABQ5J647</accession>
<dbReference type="EMBL" id="BQNB010021557">
    <property type="protein sequence ID" value="GJU07611.1"/>
    <property type="molecule type" value="Genomic_DNA"/>
</dbReference>
<proteinExistence type="predicted"/>
<evidence type="ECO:0000313" key="1">
    <source>
        <dbReference type="EMBL" id="GJU07611.1"/>
    </source>
</evidence>
<dbReference type="Pfam" id="PF14223">
    <property type="entry name" value="Retrotran_gag_2"/>
    <property type="match status" value="1"/>
</dbReference>
<organism evidence="1 2">
    <name type="scientific">Tanacetum coccineum</name>
    <dbReference type="NCBI Taxonomy" id="301880"/>
    <lineage>
        <taxon>Eukaryota</taxon>
        <taxon>Viridiplantae</taxon>
        <taxon>Streptophyta</taxon>
        <taxon>Embryophyta</taxon>
        <taxon>Tracheophyta</taxon>
        <taxon>Spermatophyta</taxon>
        <taxon>Magnoliopsida</taxon>
        <taxon>eudicotyledons</taxon>
        <taxon>Gunneridae</taxon>
        <taxon>Pentapetalae</taxon>
        <taxon>asterids</taxon>
        <taxon>campanulids</taxon>
        <taxon>Asterales</taxon>
        <taxon>Asteraceae</taxon>
        <taxon>Asteroideae</taxon>
        <taxon>Anthemideae</taxon>
        <taxon>Anthemidinae</taxon>
        <taxon>Tanacetum</taxon>
    </lineage>
</organism>